<evidence type="ECO:0008006" key="4">
    <source>
        <dbReference type="Google" id="ProtNLM"/>
    </source>
</evidence>
<protein>
    <recommendedName>
        <fullName evidence="4">DUF1491 family protein</fullName>
    </recommendedName>
</protein>
<gene>
    <name evidence="2" type="ORF">GCM10009069_27870</name>
</gene>
<dbReference type="EMBL" id="BMZH01000017">
    <property type="protein sequence ID" value="GHB03650.1"/>
    <property type="molecule type" value="Genomic_DNA"/>
</dbReference>
<evidence type="ECO:0000313" key="3">
    <source>
        <dbReference type="Proteomes" id="UP000634004"/>
    </source>
</evidence>
<dbReference type="Proteomes" id="UP000634004">
    <property type="component" value="Unassembled WGS sequence"/>
</dbReference>
<evidence type="ECO:0000313" key="2">
    <source>
        <dbReference type="EMBL" id="GHB03650.1"/>
    </source>
</evidence>
<dbReference type="Gene3D" id="3.40.1530.20">
    <property type="entry name" value="Protein of unknown function (DUF1491)"/>
    <property type="match status" value="1"/>
</dbReference>
<reference evidence="2" key="2">
    <citation type="submission" date="2020-09" db="EMBL/GenBank/DDBJ databases">
        <authorList>
            <person name="Sun Q."/>
            <person name="Kim S."/>
        </authorList>
    </citation>
    <scope>NUCLEOTIDE SEQUENCE</scope>
    <source>
        <strain evidence="2">KCTC 32513</strain>
    </source>
</reference>
<feature type="region of interest" description="Disordered" evidence="1">
    <location>
        <begin position="115"/>
        <end position="138"/>
    </location>
</feature>
<reference evidence="2" key="1">
    <citation type="journal article" date="2014" name="Int. J. Syst. Evol. Microbiol.">
        <title>Complete genome sequence of Corynebacterium casei LMG S-19264T (=DSM 44701T), isolated from a smear-ripened cheese.</title>
        <authorList>
            <consortium name="US DOE Joint Genome Institute (JGI-PGF)"/>
            <person name="Walter F."/>
            <person name="Albersmeier A."/>
            <person name="Kalinowski J."/>
            <person name="Ruckert C."/>
        </authorList>
    </citation>
    <scope>NUCLEOTIDE SEQUENCE</scope>
    <source>
        <strain evidence="2">KCTC 32513</strain>
    </source>
</reference>
<dbReference type="AlphaFoldDB" id="A0A8J3G3L1"/>
<feature type="compositionally biased region" description="Basic and acidic residues" evidence="1">
    <location>
        <begin position="115"/>
        <end position="127"/>
    </location>
</feature>
<dbReference type="Pfam" id="PF07372">
    <property type="entry name" value="DUF1491"/>
    <property type="match status" value="1"/>
</dbReference>
<organism evidence="2 3">
    <name type="scientific">Algimonas arctica</name>
    <dbReference type="NCBI Taxonomy" id="1479486"/>
    <lineage>
        <taxon>Bacteria</taxon>
        <taxon>Pseudomonadati</taxon>
        <taxon>Pseudomonadota</taxon>
        <taxon>Alphaproteobacteria</taxon>
        <taxon>Maricaulales</taxon>
        <taxon>Robiginitomaculaceae</taxon>
        <taxon>Algimonas</taxon>
    </lineage>
</organism>
<comment type="caution">
    <text evidence="2">The sequence shown here is derived from an EMBL/GenBank/DDBJ whole genome shotgun (WGS) entry which is preliminary data.</text>
</comment>
<accession>A0A8J3G3L1</accession>
<sequence length="146" mass="15958">MSPRVQLKTGIWVDALIRRAQVGGAFACVMTRGDRDAGSVMVVVSARDALHLYTPERDMEGDRVWRGQALDAVTLASTVAARLDFDPDLTVVEIEDRDGRHFIEEPVLKAPDLKVPDLSEPVSEHPKPSPAQADAVAAAEALFRDR</sequence>
<keyword evidence="3" id="KW-1185">Reference proteome</keyword>
<dbReference type="InterPro" id="IPR009964">
    <property type="entry name" value="DUF1491"/>
</dbReference>
<name>A0A8J3G3L1_9PROT</name>
<evidence type="ECO:0000256" key="1">
    <source>
        <dbReference type="SAM" id="MobiDB-lite"/>
    </source>
</evidence>
<proteinExistence type="predicted"/>